<comment type="caution">
    <text evidence="1">The sequence shown here is derived from an EMBL/GenBank/DDBJ whole genome shotgun (WGS) entry which is preliminary data.</text>
</comment>
<proteinExistence type="predicted"/>
<feature type="non-terminal residue" evidence="1">
    <location>
        <position position="99"/>
    </location>
</feature>
<accession>A0A3M4WBT8</accession>
<name>A0A3M4WBT8_PSECI</name>
<dbReference type="Proteomes" id="UP000278332">
    <property type="component" value="Unassembled WGS sequence"/>
</dbReference>
<evidence type="ECO:0000313" key="1">
    <source>
        <dbReference type="EMBL" id="RMR61505.1"/>
    </source>
</evidence>
<protein>
    <recommendedName>
        <fullName evidence="3">Amino acid adenylation</fullName>
    </recommendedName>
</protein>
<dbReference type="SUPFAM" id="SSF52777">
    <property type="entry name" value="CoA-dependent acyltransferases"/>
    <property type="match status" value="1"/>
</dbReference>
<dbReference type="InterPro" id="IPR023213">
    <property type="entry name" value="CAT-like_dom_sf"/>
</dbReference>
<evidence type="ECO:0008006" key="3">
    <source>
        <dbReference type="Google" id="ProtNLM"/>
    </source>
</evidence>
<dbReference type="EMBL" id="RBRY01000032">
    <property type="protein sequence ID" value="RMR61505.1"/>
    <property type="molecule type" value="Genomic_DNA"/>
</dbReference>
<gene>
    <name evidence="1" type="ORF">ALP84_00977</name>
</gene>
<dbReference type="AlphaFoldDB" id="A0A3M4WBT8"/>
<sequence length="99" mass="10768">MGSGTEIRVPANLIEPGCTRITPDMLPLLTIGEEQLEQVVASIPGGAANIQDIYPLAPLQEGILYHYLTAEAGDPYVLQAQYAFDSREHLDIFVQALQS</sequence>
<organism evidence="1 2">
    <name type="scientific">Pseudomonas cichorii</name>
    <dbReference type="NCBI Taxonomy" id="36746"/>
    <lineage>
        <taxon>Bacteria</taxon>
        <taxon>Pseudomonadati</taxon>
        <taxon>Pseudomonadota</taxon>
        <taxon>Gammaproteobacteria</taxon>
        <taxon>Pseudomonadales</taxon>
        <taxon>Pseudomonadaceae</taxon>
        <taxon>Pseudomonas</taxon>
    </lineage>
</organism>
<dbReference type="Gene3D" id="3.30.559.10">
    <property type="entry name" value="Chloramphenicol acetyltransferase-like domain"/>
    <property type="match status" value="1"/>
</dbReference>
<evidence type="ECO:0000313" key="2">
    <source>
        <dbReference type="Proteomes" id="UP000278332"/>
    </source>
</evidence>
<reference evidence="1 2" key="1">
    <citation type="submission" date="2018-08" db="EMBL/GenBank/DDBJ databases">
        <title>Recombination of ecologically and evolutionarily significant loci maintains genetic cohesion in the Pseudomonas syringae species complex.</title>
        <authorList>
            <person name="Dillon M."/>
            <person name="Thakur S."/>
            <person name="Almeida R.N.D."/>
            <person name="Weir B.S."/>
            <person name="Guttman D.S."/>
        </authorList>
    </citation>
    <scope>NUCLEOTIDE SEQUENCE [LARGE SCALE GENOMIC DNA]</scope>
    <source>
        <strain evidence="1 2">ICMP 6917</strain>
    </source>
</reference>